<dbReference type="CDD" id="cd00067">
    <property type="entry name" value="GAL4"/>
    <property type="match status" value="1"/>
</dbReference>
<gene>
    <name evidence="7" type="ORF">ASPCADRAFT_209486</name>
</gene>
<dbReference type="VEuPathDB" id="FungiDB:ASPCADRAFT_209486"/>
<protein>
    <recommendedName>
        <fullName evidence="6">Zn(2)-C6 fungal-type domain-containing protein</fullName>
    </recommendedName>
</protein>
<dbReference type="InterPro" id="IPR036864">
    <property type="entry name" value="Zn2-C6_fun-type_DNA-bd_sf"/>
</dbReference>
<evidence type="ECO:0000256" key="1">
    <source>
        <dbReference type="ARBA" id="ARBA00023015"/>
    </source>
</evidence>
<dbReference type="Gene3D" id="4.10.240.10">
    <property type="entry name" value="Zn(2)-C6 fungal-type DNA-binding domain"/>
    <property type="match status" value="1"/>
</dbReference>
<evidence type="ECO:0000313" key="8">
    <source>
        <dbReference type="Proteomes" id="UP000188318"/>
    </source>
</evidence>
<dbReference type="InterPro" id="IPR001138">
    <property type="entry name" value="Zn2Cys6_DnaBD"/>
</dbReference>
<reference evidence="8" key="1">
    <citation type="journal article" date="2017" name="Genome Biol.">
        <title>Comparative genomics reveals high biological diversity and specific adaptations in the industrially and medically important fungal genus Aspergillus.</title>
        <authorList>
            <person name="de Vries R.P."/>
            <person name="Riley R."/>
            <person name="Wiebenga A."/>
            <person name="Aguilar-Osorio G."/>
            <person name="Amillis S."/>
            <person name="Uchima C.A."/>
            <person name="Anderluh G."/>
            <person name="Asadollahi M."/>
            <person name="Askin M."/>
            <person name="Barry K."/>
            <person name="Battaglia E."/>
            <person name="Bayram O."/>
            <person name="Benocci T."/>
            <person name="Braus-Stromeyer S.A."/>
            <person name="Caldana C."/>
            <person name="Canovas D."/>
            <person name="Cerqueira G.C."/>
            <person name="Chen F."/>
            <person name="Chen W."/>
            <person name="Choi C."/>
            <person name="Clum A."/>
            <person name="Dos Santos R.A."/>
            <person name="Damasio A.R."/>
            <person name="Diallinas G."/>
            <person name="Emri T."/>
            <person name="Fekete E."/>
            <person name="Flipphi M."/>
            <person name="Freyberg S."/>
            <person name="Gallo A."/>
            <person name="Gournas C."/>
            <person name="Habgood R."/>
            <person name="Hainaut M."/>
            <person name="Harispe M.L."/>
            <person name="Henrissat B."/>
            <person name="Hilden K.S."/>
            <person name="Hope R."/>
            <person name="Hossain A."/>
            <person name="Karabika E."/>
            <person name="Karaffa L."/>
            <person name="Karanyi Z."/>
            <person name="Krasevec N."/>
            <person name="Kuo A."/>
            <person name="Kusch H."/>
            <person name="LaButti K."/>
            <person name="Lagendijk E.L."/>
            <person name="Lapidus A."/>
            <person name="Levasseur A."/>
            <person name="Lindquist E."/>
            <person name="Lipzen A."/>
            <person name="Logrieco A.F."/>
            <person name="MacCabe A."/>
            <person name="Maekelae M.R."/>
            <person name="Malavazi I."/>
            <person name="Melin P."/>
            <person name="Meyer V."/>
            <person name="Mielnichuk N."/>
            <person name="Miskei M."/>
            <person name="Molnar A.P."/>
            <person name="Mule G."/>
            <person name="Ngan C.Y."/>
            <person name="Orejas M."/>
            <person name="Orosz E."/>
            <person name="Ouedraogo J.P."/>
            <person name="Overkamp K.M."/>
            <person name="Park H.-S."/>
            <person name="Perrone G."/>
            <person name="Piumi F."/>
            <person name="Punt P.J."/>
            <person name="Ram A.F."/>
            <person name="Ramon A."/>
            <person name="Rauscher S."/>
            <person name="Record E."/>
            <person name="Riano-Pachon D.M."/>
            <person name="Robert V."/>
            <person name="Roehrig J."/>
            <person name="Ruller R."/>
            <person name="Salamov A."/>
            <person name="Salih N.S."/>
            <person name="Samson R.A."/>
            <person name="Sandor E."/>
            <person name="Sanguinetti M."/>
            <person name="Schuetze T."/>
            <person name="Sepcic K."/>
            <person name="Shelest E."/>
            <person name="Sherlock G."/>
            <person name="Sophianopoulou V."/>
            <person name="Squina F.M."/>
            <person name="Sun H."/>
            <person name="Susca A."/>
            <person name="Todd R.B."/>
            <person name="Tsang A."/>
            <person name="Unkles S.E."/>
            <person name="van de Wiele N."/>
            <person name="van Rossen-Uffink D."/>
            <person name="Oliveira J.V."/>
            <person name="Vesth T.C."/>
            <person name="Visser J."/>
            <person name="Yu J.-H."/>
            <person name="Zhou M."/>
            <person name="Andersen M.R."/>
            <person name="Archer D.B."/>
            <person name="Baker S.E."/>
            <person name="Benoit I."/>
            <person name="Brakhage A.A."/>
            <person name="Braus G.H."/>
            <person name="Fischer R."/>
            <person name="Frisvad J.C."/>
            <person name="Goldman G.H."/>
            <person name="Houbraken J."/>
            <person name="Oakley B."/>
            <person name="Pocsi I."/>
            <person name="Scazzocchio C."/>
            <person name="Seiboth B."/>
            <person name="vanKuyk P.A."/>
            <person name="Wortman J."/>
            <person name="Dyer P.S."/>
            <person name="Grigoriev I.V."/>
        </authorList>
    </citation>
    <scope>NUCLEOTIDE SEQUENCE [LARGE SCALE GENOMIC DNA]</scope>
    <source>
        <strain evidence="8">ITEM 5010</strain>
    </source>
</reference>
<dbReference type="AlphaFoldDB" id="A0A1R3RGD9"/>
<dbReference type="Pfam" id="PF00172">
    <property type="entry name" value="Zn_clus"/>
    <property type="match status" value="1"/>
</dbReference>
<dbReference type="Proteomes" id="UP000188318">
    <property type="component" value="Unassembled WGS sequence"/>
</dbReference>
<dbReference type="SMART" id="SM00066">
    <property type="entry name" value="GAL4"/>
    <property type="match status" value="1"/>
</dbReference>
<dbReference type="PROSITE" id="PS50048">
    <property type="entry name" value="ZN2_CY6_FUNGAL_2"/>
    <property type="match status" value="1"/>
</dbReference>
<dbReference type="EMBL" id="KV907504">
    <property type="protein sequence ID" value="OOF93533.1"/>
    <property type="molecule type" value="Genomic_DNA"/>
</dbReference>
<feature type="region of interest" description="Disordered" evidence="5">
    <location>
        <begin position="1"/>
        <end position="27"/>
    </location>
</feature>
<evidence type="ECO:0000256" key="5">
    <source>
        <dbReference type="SAM" id="MobiDB-lite"/>
    </source>
</evidence>
<feature type="domain" description="Zn(2)-C6 fungal-type" evidence="6">
    <location>
        <begin position="35"/>
        <end position="64"/>
    </location>
</feature>
<dbReference type="PROSITE" id="PS00463">
    <property type="entry name" value="ZN2_CY6_FUNGAL_1"/>
    <property type="match status" value="1"/>
</dbReference>
<keyword evidence="1" id="KW-0805">Transcription regulation</keyword>
<evidence type="ECO:0000259" key="6">
    <source>
        <dbReference type="PROSITE" id="PS50048"/>
    </source>
</evidence>
<dbReference type="GO" id="GO:0003677">
    <property type="term" value="F:DNA binding"/>
    <property type="evidence" value="ECO:0007669"/>
    <property type="project" value="UniProtKB-KW"/>
</dbReference>
<accession>A0A1R3RGD9</accession>
<dbReference type="PANTHER" id="PTHR47256">
    <property type="entry name" value="ZN(II)2CYS6 TRANSCRIPTION FACTOR (EUROFUNG)-RELATED"/>
    <property type="match status" value="1"/>
</dbReference>
<keyword evidence="2" id="KW-0238">DNA-binding</keyword>
<sequence>MVQLHDFKPLAPAPSGDAPRPTQANIPPIKKRSTACEACKKRKSKCEGSYPCEKCIRAKSECVFAEELDRRRKLALRQIEHDLRSTCQLLERMVAAYDCQDGVELDRLFCTAKDHVASISTGTKSVKQFPASGFRVDDDDDDDYLGQR</sequence>
<evidence type="ECO:0000313" key="7">
    <source>
        <dbReference type="EMBL" id="OOF93533.1"/>
    </source>
</evidence>
<dbReference type="OrthoDB" id="5296287at2759"/>
<keyword evidence="4" id="KW-0539">Nucleus</keyword>
<dbReference type="GO" id="GO:0008270">
    <property type="term" value="F:zinc ion binding"/>
    <property type="evidence" value="ECO:0007669"/>
    <property type="project" value="InterPro"/>
</dbReference>
<evidence type="ECO:0000256" key="4">
    <source>
        <dbReference type="ARBA" id="ARBA00023242"/>
    </source>
</evidence>
<evidence type="ECO:0000256" key="3">
    <source>
        <dbReference type="ARBA" id="ARBA00023163"/>
    </source>
</evidence>
<dbReference type="InterPro" id="IPR053187">
    <property type="entry name" value="Notoamide_regulator"/>
</dbReference>
<evidence type="ECO:0000256" key="2">
    <source>
        <dbReference type="ARBA" id="ARBA00023125"/>
    </source>
</evidence>
<proteinExistence type="predicted"/>
<dbReference type="PANTHER" id="PTHR47256:SF1">
    <property type="entry name" value="ZN(II)2CYS6 TRANSCRIPTION FACTOR (EUROFUNG)"/>
    <property type="match status" value="1"/>
</dbReference>
<organism evidence="7 8">
    <name type="scientific">Aspergillus carbonarius (strain ITEM 5010)</name>
    <dbReference type="NCBI Taxonomy" id="602072"/>
    <lineage>
        <taxon>Eukaryota</taxon>
        <taxon>Fungi</taxon>
        <taxon>Dikarya</taxon>
        <taxon>Ascomycota</taxon>
        <taxon>Pezizomycotina</taxon>
        <taxon>Eurotiomycetes</taxon>
        <taxon>Eurotiomycetidae</taxon>
        <taxon>Eurotiales</taxon>
        <taxon>Aspergillaceae</taxon>
        <taxon>Aspergillus</taxon>
        <taxon>Aspergillus subgen. Circumdati</taxon>
    </lineage>
</organism>
<keyword evidence="8" id="KW-1185">Reference proteome</keyword>
<dbReference type="GO" id="GO:0000981">
    <property type="term" value="F:DNA-binding transcription factor activity, RNA polymerase II-specific"/>
    <property type="evidence" value="ECO:0007669"/>
    <property type="project" value="InterPro"/>
</dbReference>
<name>A0A1R3RGD9_ASPC5</name>
<dbReference type="GO" id="GO:0009893">
    <property type="term" value="P:positive regulation of metabolic process"/>
    <property type="evidence" value="ECO:0007669"/>
    <property type="project" value="UniProtKB-ARBA"/>
</dbReference>
<dbReference type="SUPFAM" id="SSF57701">
    <property type="entry name" value="Zn2/Cys6 DNA-binding domain"/>
    <property type="match status" value="1"/>
</dbReference>
<keyword evidence="3" id="KW-0804">Transcription</keyword>